<comment type="caution">
    <text evidence="1">The sequence shown here is derived from an EMBL/GenBank/DDBJ whole genome shotgun (WGS) entry which is preliminary data.</text>
</comment>
<dbReference type="AlphaFoldDB" id="A0A3A1U1X2"/>
<dbReference type="Gene3D" id="3.40.50.300">
    <property type="entry name" value="P-loop containing nucleotide triphosphate hydrolases"/>
    <property type="match status" value="1"/>
</dbReference>
<dbReference type="OrthoDB" id="3237545at2"/>
<dbReference type="SUPFAM" id="SSF52540">
    <property type="entry name" value="P-loop containing nucleoside triphosphate hydrolases"/>
    <property type="match status" value="1"/>
</dbReference>
<proteinExistence type="predicted"/>
<sequence>MDPALALAAAERALRGRPDAVVLVDGRSGSGKTTFAAALARHGALLRLDDAYPGWDGLTAAADALVDRALVPRAAGAPTGLRRWDWAADRPAEALRLPPGPLVVEGCGALSRRAAAFADLRIWVELASPERRARALDRDGEGYAPHWERWARQERAFIAREDPVRSADLVVDGRRFAQALFGARTGDVHYPRRP</sequence>
<organism evidence="1 2">
    <name type="scientific">Amnibacterium setariae</name>
    <dbReference type="NCBI Taxonomy" id="2306585"/>
    <lineage>
        <taxon>Bacteria</taxon>
        <taxon>Bacillati</taxon>
        <taxon>Actinomycetota</taxon>
        <taxon>Actinomycetes</taxon>
        <taxon>Micrococcales</taxon>
        <taxon>Microbacteriaceae</taxon>
        <taxon>Amnibacterium</taxon>
    </lineage>
</organism>
<keyword evidence="2" id="KW-1185">Reference proteome</keyword>
<dbReference type="InterPro" id="IPR027417">
    <property type="entry name" value="P-loop_NTPase"/>
</dbReference>
<reference evidence="2" key="1">
    <citation type="submission" date="2018-09" db="EMBL/GenBank/DDBJ databases">
        <authorList>
            <person name="Kim I."/>
        </authorList>
    </citation>
    <scope>NUCLEOTIDE SEQUENCE [LARGE SCALE GENOMIC DNA]</scope>
    <source>
        <strain evidence="2">DD4a</strain>
    </source>
</reference>
<dbReference type="NCBIfam" id="NF005115">
    <property type="entry name" value="PRK06547.1"/>
    <property type="match status" value="1"/>
</dbReference>
<gene>
    <name evidence="1" type="ORF">D1781_12615</name>
</gene>
<evidence type="ECO:0000313" key="1">
    <source>
        <dbReference type="EMBL" id="RIX28935.1"/>
    </source>
</evidence>
<dbReference type="Proteomes" id="UP000265742">
    <property type="component" value="Unassembled WGS sequence"/>
</dbReference>
<name>A0A3A1U1X2_9MICO</name>
<dbReference type="EMBL" id="QXTG01000002">
    <property type="protein sequence ID" value="RIX28935.1"/>
    <property type="molecule type" value="Genomic_DNA"/>
</dbReference>
<accession>A0A3A1U1X2</accession>
<evidence type="ECO:0000313" key="2">
    <source>
        <dbReference type="Proteomes" id="UP000265742"/>
    </source>
</evidence>
<protein>
    <submittedName>
        <fullName evidence="1">Uncharacterized protein</fullName>
    </submittedName>
</protein>